<feature type="region of interest" description="Disordered" evidence="1">
    <location>
        <begin position="639"/>
        <end position="751"/>
    </location>
</feature>
<dbReference type="InterPro" id="IPR036361">
    <property type="entry name" value="SAP_dom_sf"/>
</dbReference>
<dbReference type="InterPro" id="IPR032552">
    <property type="entry name" value="RSB_motif"/>
</dbReference>
<dbReference type="PANTHER" id="PTHR47031:SF3">
    <property type="entry name" value="SAP DOMAIN-CONTAINING PROTEIN"/>
    <property type="match status" value="1"/>
</dbReference>
<evidence type="ECO:0000313" key="4">
    <source>
        <dbReference type="Proteomes" id="UP001172684"/>
    </source>
</evidence>
<dbReference type="InterPro" id="IPR034257">
    <property type="entry name" value="Acinus_RRM"/>
</dbReference>
<feature type="compositionally biased region" description="Polar residues" evidence="1">
    <location>
        <begin position="520"/>
        <end position="534"/>
    </location>
</feature>
<dbReference type="Proteomes" id="UP001172684">
    <property type="component" value="Unassembled WGS sequence"/>
</dbReference>
<evidence type="ECO:0000259" key="2">
    <source>
        <dbReference type="SMART" id="SM00849"/>
    </source>
</evidence>
<dbReference type="SMART" id="SM00849">
    <property type="entry name" value="Lactamase_B"/>
    <property type="match status" value="1"/>
</dbReference>
<feature type="compositionally biased region" description="Low complexity" evidence="1">
    <location>
        <begin position="904"/>
        <end position="917"/>
    </location>
</feature>
<dbReference type="CDD" id="cd12432">
    <property type="entry name" value="RRM_ACINU"/>
    <property type="match status" value="1"/>
</dbReference>
<dbReference type="Pfam" id="PF00753">
    <property type="entry name" value="Lactamase_B"/>
    <property type="match status" value="1"/>
</dbReference>
<feature type="domain" description="Metallo-beta-lactamase" evidence="2">
    <location>
        <begin position="66"/>
        <end position="296"/>
    </location>
</feature>
<dbReference type="InterPro" id="IPR001279">
    <property type="entry name" value="Metallo-B-lactamas"/>
</dbReference>
<feature type="compositionally biased region" description="Basic and acidic residues" evidence="1">
    <location>
        <begin position="652"/>
        <end position="679"/>
    </location>
</feature>
<feature type="region of interest" description="Disordered" evidence="1">
    <location>
        <begin position="1015"/>
        <end position="1049"/>
    </location>
</feature>
<name>A0ABQ9NTW2_9PEZI</name>
<dbReference type="CDD" id="cd07729">
    <property type="entry name" value="AHL_lactonase_MBL-fold"/>
    <property type="match status" value="1"/>
</dbReference>
<dbReference type="Gene3D" id="3.60.15.10">
    <property type="entry name" value="Ribonuclease Z/Hydroxyacylglutathione hydrolase-like"/>
    <property type="match status" value="1"/>
</dbReference>
<sequence>MTALQRQLDSGAVPNHISNVCPEGTRMYLLEVGWLECDEGFVTRGGNTSLKSTEDKAFVNKRRELPMYCVLIDHPHEGVILWETGCGKDYPEVWGAQVADVFARVRYEPRHELKAAVEATGHKLEDVKKIILGHMHLDHAGGLDMFLDRKDVEIWVHDKELRSAFWSVATGADVGVYLEHYMKLSLYAPQSRHAYEGLSDMLSRNWKTFDERTMDFCQGITLHHLPGHTDGLVGMQINLRDSGTYLFISDHCHVIENWRDGVPQGWLARDHPAWFQSTQRLKRLEKTTRGRVIPGHDKETFLQLQSEAALGRLVSFVTFQIKTEGLLSQLSAILMICAATEKPITVANLRTLLKDRGIPSTGLTRKQQIIDKLEEADSKGDGTDNGNGDAPPVPEPAVGGEGALQADVSLPGDEHNIQEVADDAVVSQTSGSEQTLEAQDADSATHAPIQPSEEAVPETAANEGLEERAASPASSVTMLPEEPPQPEQTEVPLIVARPSTSQTPIPSHEKPAPADEVSLSAVTRESTIQEPSRLNTEELREDSRKRKRRSATPPVDAEEATKKLKSSNTAHVQEHAAVRTPVDTSTDAGADIVMDETAVEAPEVTASTAADNVALNDSHMDDGASAALLEVSVGREDIRATGSDTLLQPEQPPKEEHEAVPDDTRAENKQDEQEQREQEEQGPEAEEEAAPEPASKVERPPSPKPRSPSPAHKRGPPSKPSRYANLLNRPASPTRGTRTSPEPESDRLIPPAIHPATAVLYIRDFMRPLQPAALRSHLIQLASPPSSSPDPSVLESFFLDSIKTHCFCRFSSITAAARVRAALHGAVWPPERTRKPLFVDFIPEEKLEEWIRIEEDDAAASRGGRGGKRWEVAYVDSPNGISASFQEAGTGVPARRPSGLVTNPGLGASAAPLAPSRSGDRRPSSPGRRPDSPRRRPSTAVAPQRKDTGQSFLALDALFKSTTAKPKLYFLPVKKELSEKRLDELDKCTSRDWDKKGKLGEELRRYTFEDGDYLVDEGSHYEPRNGGAERRGGFRGRGGGYRGGRGRWD</sequence>
<evidence type="ECO:0000256" key="1">
    <source>
        <dbReference type="SAM" id="MobiDB-lite"/>
    </source>
</evidence>
<evidence type="ECO:0000313" key="3">
    <source>
        <dbReference type="EMBL" id="KAJ9665825.1"/>
    </source>
</evidence>
<comment type="caution">
    <text evidence="3">The sequence shown here is derived from an EMBL/GenBank/DDBJ whole genome shotgun (WGS) entry which is preliminary data.</text>
</comment>
<proteinExistence type="predicted"/>
<gene>
    <name evidence="3" type="ORF">H2201_004133</name>
</gene>
<accession>A0ABQ9NTW2</accession>
<dbReference type="PANTHER" id="PTHR47031">
    <property type="entry name" value="SAP DNA-BINDING DOMAIN-CONTAINING PROTEIN"/>
    <property type="match status" value="1"/>
</dbReference>
<keyword evidence="4" id="KW-1185">Reference proteome</keyword>
<feature type="compositionally biased region" description="Basic and acidic residues" evidence="1">
    <location>
        <begin position="918"/>
        <end position="934"/>
    </location>
</feature>
<feature type="compositionally biased region" description="Basic and acidic residues" evidence="1">
    <location>
        <begin position="535"/>
        <end position="544"/>
    </location>
</feature>
<feature type="region of interest" description="Disordered" evidence="1">
    <location>
        <begin position="425"/>
        <end position="605"/>
    </location>
</feature>
<feature type="compositionally biased region" description="Acidic residues" evidence="1">
    <location>
        <begin position="680"/>
        <end position="690"/>
    </location>
</feature>
<feature type="compositionally biased region" description="Basic and acidic residues" evidence="1">
    <location>
        <begin position="1017"/>
        <end position="1032"/>
    </location>
</feature>
<dbReference type="Gene3D" id="1.10.720.30">
    <property type="entry name" value="SAP domain"/>
    <property type="match status" value="1"/>
</dbReference>
<reference evidence="3" key="1">
    <citation type="submission" date="2022-10" db="EMBL/GenBank/DDBJ databases">
        <title>Culturing micro-colonial fungi from biological soil crusts in the Mojave desert and describing Neophaeococcomyces mojavensis, and introducing the new genera and species Taxawa tesnikishii.</title>
        <authorList>
            <person name="Kurbessoian T."/>
            <person name="Stajich J.E."/>
        </authorList>
    </citation>
    <scope>NUCLEOTIDE SEQUENCE</scope>
    <source>
        <strain evidence="3">TK_1</strain>
    </source>
</reference>
<feature type="compositionally biased region" description="Polar residues" evidence="1">
    <location>
        <begin position="426"/>
        <end position="437"/>
    </location>
</feature>
<feature type="region of interest" description="Disordered" evidence="1">
    <location>
        <begin position="376"/>
        <end position="408"/>
    </location>
</feature>
<organism evidence="3 4">
    <name type="scientific">Coniosporium apollinis</name>
    <dbReference type="NCBI Taxonomy" id="61459"/>
    <lineage>
        <taxon>Eukaryota</taxon>
        <taxon>Fungi</taxon>
        <taxon>Dikarya</taxon>
        <taxon>Ascomycota</taxon>
        <taxon>Pezizomycotina</taxon>
        <taxon>Dothideomycetes</taxon>
        <taxon>Dothideomycetes incertae sedis</taxon>
        <taxon>Coniosporium</taxon>
    </lineage>
</organism>
<protein>
    <recommendedName>
        <fullName evidence="2">Metallo-beta-lactamase domain-containing protein</fullName>
    </recommendedName>
</protein>
<dbReference type="SUPFAM" id="SSF56281">
    <property type="entry name" value="Metallo-hydrolase/oxidoreductase"/>
    <property type="match status" value="1"/>
</dbReference>
<feature type="region of interest" description="Disordered" evidence="1">
    <location>
        <begin position="885"/>
        <end position="947"/>
    </location>
</feature>
<dbReference type="EMBL" id="JAPDRL010000025">
    <property type="protein sequence ID" value="KAJ9665825.1"/>
    <property type="molecule type" value="Genomic_DNA"/>
</dbReference>
<dbReference type="Pfam" id="PF16294">
    <property type="entry name" value="RSB_motif"/>
    <property type="match status" value="1"/>
</dbReference>
<dbReference type="InterPro" id="IPR036866">
    <property type="entry name" value="RibonucZ/Hydroxyglut_hydro"/>
</dbReference>